<evidence type="ECO:0000256" key="1">
    <source>
        <dbReference type="SAM" id="MobiDB-lite"/>
    </source>
</evidence>
<feature type="compositionally biased region" description="Basic residues" evidence="1">
    <location>
        <begin position="101"/>
        <end position="118"/>
    </location>
</feature>
<feature type="compositionally biased region" description="Pro residues" evidence="1">
    <location>
        <begin position="238"/>
        <end position="248"/>
    </location>
</feature>
<feature type="compositionally biased region" description="Low complexity" evidence="1">
    <location>
        <begin position="191"/>
        <end position="208"/>
    </location>
</feature>
<feature type="compositionally biased region" description="Basic residues" evidence="1">
    <location>
        <begin position="1"/>
        <end position="21"/>
    </location>
</feature>
<feature type="compositionally biased region" description="Low complexity" evidence="1">
    <location>
        <begin position="407"/>
        <end position="438"/>
    </location>
</feature>
<name>A0A6J4HB83_9ACTN</name>
<proteinExistence type="predicted"/>
<feature type="compositionally biased region" description="Low complexity" evidence="1">
    <location>
        <begin position="262"/>
        <end position="271"/>
    </location>
</feature>
<feature type="compositionally biased region" description="Low complexity" evidence="1">
    <location>
        <begin position="119"/>
        <end position="131"/>
    </location>
</feature>
<feature type="compositionally biased region" description="Basic and acidic residues" evidence="1">
    <location>
        <begin position="87"/>
        <end position="100"/>
    </location>
</feature>
<feature type="compositionally biased region" description="Low complexity" evidence="1">
    <location>
        <begin position="22"/>
        <end position="34"/>
    </location>
</feature>
<reference evidence="2" key="1">
    <citation type="submission" date="2020-02" db="EMBL/GenBank/DDBJ databases">
        <authorList>
            <person name="Meier V. D."/>
        </authorList>
    </citation>
    <scope>NUCLEOTIDE SEQUENCE</scope>
    <source>
        <strain evidence="2">AVDCRST_MAG52</strain>
    </source>
</reference>
<feature type="region of interest" description="Disordered" evidence="1">
    <location>
        <begin position="330"/>
        <end position="500"/>
    </location>
</feature>
<feature type="compositionally biased region" description="Low complexity" evidence="1">
    <location>
        <begin position="368"/>
        <end position="382"/>
    </location>
</feature>
<protein>
    <submittedName>
        <fullName evidence="2">Nucleoside-diphosphate-sugar epimerase</fullName>
    </submittedName>
</protein>
<feature type="compositionally biased region" description="Basic residues" evidence="1">
    <location>
        <begin position="441"/>
        <end position="453"/>
    </location>
</feature>
<organism evidence="2">
    <name type="scientific">uncultured Blastococcus sp</name>
    <dbReference type="NCBI Taxonomy" id="217144"/>
    <lineage>
        <taxon>Bacteria</taxon>
        <taxon>Bacillati</taxon>
        <taxon>Actinomycetota</taxon>
        <taxon>Actinomycetes</taxon>
        <taxon>Geodermatophilales</taxon>
        <taxon>Geodermatophilaceae</taxon>
        <taxon>Blastococcus</taxon>
        <taxon>environmental samples</taxon>
    </lineage>
</organism>
<accession>A0A6J4HB83</accession>
<feature type="compositionally biased region" description="Basic residues" evidence="1">
    <location>
        <begin position="55"/>
        <end position="74"/>
    </location>
</feature>
<evidence type="ECO:0000313" key="2">
    <source>
        <dbReference type="EMBL" id="CAA9218510.1"/>
    </source>
</evidence>
<feature type="region of interest" description="Disordered" evidence="1">
    <location>
        <begin position="170"/>
        <end position="309"/>
    </location>
</feature>
<feature type="region of interest" description="Disordered" evidence="1">
    <location>
        <begin position="1"/>
        <end position="153"/>
    </location>
</feature>
<feature type="non-terminal residue" evidence="2">
    <location>
        <position position="500"/>
    </location>
</feature>
<feature type="compositionally biased region" description="Basic residues" evidence="1">
    <location>
        <begin position="294"/>
        <end position="309"/>
    </location>
</feature>
<sequence length="500" mass="53606">DLRRTAALPRHRRHRLHRRPAGARTAGRRAPGAGHDPFPRADPGPPVVRSGGGGARRRRRSRAGRRGVRGRRRRVLPDPRAGIRARVRGDRPPDGAGDGRRRARGRCRAPRLPRRARAAGRGPLPAPALAHRGGRDPAGLGRPDRRAARRSGARLRLGVLRDAAVPDRAAAGHGHATLGAQPHPADRRPGRAALPGRLRAAAGHGAPGLRHRRARRHELRRDDAALRRGRRPAATADPPGPAVLPVPVEPLGRVDHARAGGHRPAAGGVVAQHGRLSGARHRAVRPRSAGGSARFRRRRAPGHRPRAQLHRGHPVVGRLHARCAVGPAALRSRLGRRQPLPRRTVPADDRRPRGAVAGRRGDRRGRRLVLLPAGLAGARLARPGGGRRRPAPGTAGPREALRRRRPGLLAGRGARPGTAAAAARGDAPPRPGLAGVPRGTPPRRRGPRRRGPRRSAAAAGDVRAARARRASLLVGGGRLPRHRVRRDGARHHPRRRAVHL</sequence>
<feature type="non-terminal residue" evidence="2">
    <location>
        <position position="1"/>
    </location>
</feature>
<gene>
    <name evidence="2" type="ORF">AVDCRST_MAG52-329</name>
</gene>
<dbReference type="AlphaFoldDB" id="A0A6J4HB83"/>
<feature type="compositionally biased region" description="Basic residues" evidence="1">
    <location>
        <begin position="479"/>
        <end position="500"/>
    </location>
</feature>
<feature type="compositionally biased region" description="Basic residues" evidence="1">
    <location>
        <begin position="209"/>
        <end position="218"/>
    </location>
</feature>
<dbReference type="EMBL" id="CADCTN010000027">
    <property type="protein sequence ID" value="CAA9218510.1"/>
    <property type="molecule type" value="Genomic_DNA"/>
</dbReference>